<organism evidence="3 4">
    <name type="scientific">Paramormyrops kingsleyae</name>
    <dbReference type="NCBI Taxonomy" id="1676925"/>
    <lineage>
        <taxon>Eukaryota</taxon>
        <taxon>Metazoa</taxon>
        <taxon>Chordata</taxon>
        <taxon>Craniata</taxon>
        <taxon>Vertebrata</taxon>
        <taxon>Euteleostomi</taxon>
        <taxon>Actinopterygii</taxon>
        <taxon>Neopterygii</taxon>
        <taxon>Teleostei</taxon>
        <taxon>Osteoglossocephala</taxon>
        <taxon>Osteoglossomorpha</taxon>
        <taxon>Osteoglossiformes</taxon>
        <taxon>Mormyridae</taxon>
        <taxon>Paramormyrops</taxon>
    </lineage>
</organism>
<keyword evidence="2" id="KW-0472">Membrane</keyword>
<evidence type="ECO:0000313" key="3">
    <source>
        <dbReference type="Ensembl" id="ENSPKIP00000033321.1"/>
    </source>
</evidence>
<feature type="region of interest" description="Disordered" evidence="1">
    <location>
        <begin position="244"/>
        <end position="279"/>
    </location>
</feature>
<dbReference type="GeneTree" id="ENSGT00390000011559"/>
<keyword evidence="4" id="KW-1185">Reference proteome</keyword>
<dbReference type="STRING" id="1676925.ENSPKIP00000033321"/>
<reference evidence="3" key="1">
    <citation type="submission" date="2025-08" db="UniProtKB">
        <authorList>
            <consortium name="Ensembl"/>
        </authorList>
    </citation>
    <scope>IDENTIFICATION</scope>
</reference>
<dbReference type="PANTHER" id="PTHR31193:SF1">
    <property type="entry name" value="TRANSMEMBRANE PROTEIN 268"/>
    <property type="match status" value="1"/>
</dbReference>
<dbReference type="InterPro" id="IPR028054">
    <property type="entry name" value="DUF4481"/>
</dbReference>
<dbReference type="Ensembl" id="ENSPKIT00000014210.1">
    <property type="protein sequence ID" value="ENSPKIP00000033321.1"/>
    <property type="gene ID" value="ENSPKIG00000013083.1"/>
</dbReference>
<evidence type="ECO:0000313" key="4">
    <source>
        <dbReference type="Proteomes" id="UP000261540"/>
    </source>
</evidence>
<keyword evidence="2" id="KW-0812">Transmembrane</keyword>
<protein>
    <submittedName>
        <fullName evidence="3">Transmembrane protein 268-like</fullName>
    </submittedName>
</protein>
<dbReference type="PANTHER" id="PTHR31193">
    <property type="entry name" value="TRANSMEMBRANE PROTEIN C9ORF91"/>
    <property type="match status" value="1"/>
</dbReference>
<feature type="transmembrane region" description="Helical" evidence="2">
    <location>
        <begin position="129"/>
        <end position="152"/>
    </location>
</feature>
<dbReference type="Pfam" id="PF14800">
    <property type="entry name" value="DUF4481"/>
    <property type="match status" value="1"/>
</dbReference>
<feature type="compositionally biased region" description="Basic and acidic residues" evidence="1">
    <location>
        <begin position="245"/>
        <end position="270"/>
    </location>
</feature>
<dbReference type="KEGG" id="pki:111838995"/>
<evidence type="ECO:0000256" key="2">
    <source>
        <dbReference type="SAM" id="Phobius"/>
    </source>
</evidence>
<name>A0A3B3ST82_9TELE</name>
<proteinExistence type="predicted"/>
<feature type="transmembrane region" description="Helical" evidence="2">
    <location>
        <begin position="98"/>
        <end position="123"/>
    </location>
</feature>
<evidence type="ECO:0000256" key="1">
    <source>
        <dbReference type="SAM" id="MobiDB-lite"/>
    </source>
</evidence>
<accession>A0A3B3ST82</accession>
<reference evidence="3" key="2">
    <citation type="submission" date="2025-09" db="UniProtKB">
        <authorList>
            <consortium name="Ensembl"/>
        </authorList>
    </citation>
    <scope>IDENTIFICATION</scope>
</reference>
<dbReference type="Proteomes" id="UP000261540">
    <property type="component" value="Unplaced"/>
</dbReference>
<dbReference type="OrthoDB" id="8250049at2759"/>
<sequence length="355" mass="40246">MEDGITEDSEEHECEVHIAPPRLHFSKKCGEGPQWTNGQCVIAVPSCPKLCRKFDIPHCRALLEQRGFNIPAQDFDRPLQVALDSPSVRRYLLFSSSVFQFVFALVLYLVVWCGLYSTFHLYIRLNLDGFGILCASVTLASIFITSAILLIVNHSYKQININTDVRLVQVNERLWKYRLLVGLDESECLCMGTLRLYFLFWDLSPCLTRLTSSLEQMKLAGTDLQKRLKRSMSHLHLPITVSSHDIGHGGTDEERSEETRPLLTENEGRGRNTANSQRESAFTKSYSLVPDQTLSSQTIAYRLLMTYSATYVKLSASQWLPTSPTSSLHALNSDRPHCTTAPVCLCQYIQKNVLY</sequence>
<keyword evidence="2" id="KW-1133">Transmembrane helix</keyword>
<dbReference type="AlphaFoldDB" id="A0A3B3ST82"/>